<dbReference type="Pfam" id="PF00799">
    <property type="entry name" value="Gemini_AL1"/>
    <property type="match status" value="1"/>
</dbReference>
<dbReference type="GO" id="GO:0006260">
    <property type="term" value="P:DNA replication"/>
    <property type="evidence" value="ECO:0007669"/>
    <property type="project" value="UniProtKB-KW"/>
</dbReference>
<dbReference type="GO" id="GO:0042025">
    <property type="term" value="C:host cell nucleus"/>
    <property type="evidence" value="ECO:0007669"/>
    <property type="project" value="UniProtKB-SubCell"/>
</dbReference>
<dbReference type="InterPro" id="IPR027417">
    <property type="entry name" value="P-loop_NTPase"/>
</dbReference>
<dbReference type="GO" id="GO:0003723">
    <property type="term" value="F:RNA binding"/>
    <property type="evidence" value="ECO:0007669"/>
    <property type="project" value="InterPro"/>
</dbReference>
<dbReference type="GO" id="GO:0003677">
    <property type="term" value="F:DNA binding"/>
    <property type="evidence" value="ECO:0007669"/>
    <property type="project" value="UniProtKB-KW"/>
</dbReference>
<comment type="cofactor">
    <cofactor evidence="1">
        <name>Mn(2+)</name>
        <dbReference type="ChEBI" id="CHEBI:29035"/>
    </cofactor>
</comment>
<keyword evidence="7" id="KW-0540">Nuclease</keyword>
<keyword evidence="11" id="KW-0378">Hydrolase</keyword>
<proteinExistence type="inferred from homology"/>
<keyword evidence="6" id="KW-0235">DNA replication</keyword>
<organism evidence="21">
    <name type="scientific">CRESS DNA virus</name>
    <dbReference type="NCBI Taxonomy" id="3138951"/>
    <lineage>
        <taxon>Viruses</taxon>
    </lineage>
</organism>
<comment type="catalytic activity">
    <reaction evidence="17">
        <text>ATP + H2O = ADP + phosphate + H(+)</text>
        <dbReference type="Rhea" id="RHEA:13065"/>
        <dbReference type="ChEBI" id="CHEBI:15377"/>
        <dbReference type="ChEBI" id="CHEBI:15378"/>
        <dbReference type="ChEBI" id="CHEBI:30616"/>
        <dbReference type="ChEBI" id="CHEBI:43474"/>
        <dbReference type="ChEBI" id="CHEBI:456216"/>
    </reaction>
</comment>
<comment type="similarity">
    <text evidence="3">Belongs to the nanoviruses/circoviruses replication-associated protein family.</text>
</comment>
<reference evidence="21" key="1">
    <citation type="submission" date="2024-04" db="EMBL/GenBank/DDBJ databases">
        <authorList>
            <person name="He B."/>
            <person name="Yi L."/>
            <person name="Yan G."/>
            <person name="Tu C."/>
        </authorList>
    </citation>
    <scope>NUCLEOTIDE SEQUENCE</scope>
    <source>
        <strain evidence="21">XJ9C/CHN/2016</strain>
    </source>
</reference>
<evidence type="ECO:0000259" key="19">
    <source>
        <dbReference type="Pfam" id="PF00799"/>
    </source>
</evidence>
<dbReference type="Gene3D" id="3.40.1310.20">
    <property type="match status" value="1"/>
</dbReference>
<keyword evidence="14" id="KW-0511">Multifunctional enzyme</keyword>
<evidence type="ECO:0000259" key="20">
    <source>
        <dbReference type="Pfam" id="PF00910"/>
    </source>
</evidence>
<dbReference type="GO" id="GO:0004519">
    <property type="term" value="F:endonuclease activity"/>
    <property type="evidence" value="ECO:0007669"/>
    <property type="project" value="UniProtKB-KW"/>
</dbReference>
<keyword evidence="4" id="KW-0808">Transferase</keyword>
<feature type="compositionally biased region" description="Pro residues" evidence="18">
    <location>
        <begin position="322"/>
        <end position="333"/>
    </location>
</feature>
<dbReference type="Gene3D" id="3.40.50.300">
    <property type="entry name" value="P-loop containing nucleotide triphosphate hydrolases"/>
    <property type="match status" value="1"/>
</dbReference>
<dbReference type="GO" id="GO:0046872">
    <property type="term" value="F:metal ion binding"/>
    <property type="evidence" value="ECO:0007669"/>
    <property type="project" value="UniProtKB-KW"/>
</dbReference>
<keyword evidence="5" id="KW-0548">Nucleotidyltransferase</keyword>
<evidence type="ECO:0000256" key="2">
    <source>
        <dbReference type="ARBA" id="ARBA00004147"/>
    </source>
</evidence>
<evidence type="ECO:0000256" key="1">
    <source>
        <dbReference type="ARBA" id="ARBA00001936"/>
    </source>
</evidence>
<sequence>MEPSNSRKTVNVCKCLVTWPQCDGSKDELQTWLRENIRNYWCSIVCHEDHHETEGSHMHAVVRVKPSLKCKYDTAMRMFDWNGHHASIEFLRREDDVVRAVKYVMKDGDFVNDGIDVQAIEKREHKKKWTCRKVLETPIQTLVDEEVIHPRDFRSVLQAQQIWKLLSKPDDCENVRGIWLSGPAGCGKSTWARAFGVSKGGYYEKPMNKWWDGYDGEPVVILDDLDTSVLNHYLKIWGDKFACKGEVKGSTIWLKHRWLVVTSNYSIGDIVKMGCKDVYDVELERALKRRFVELDRGESEFFVFDESVSSSPSVPSMGVCSPEPPVSSSPSEPPAVVSPTDGTSDPVQPRYDLMDFSNGSGFN</sequence>
<dbReference type="SUPFAM" id="SSF55464">
    <property type="entry name" value="Origin of replication-binding domain, RBD-like"/>
    <property type="match status" value="1"/>
</dbReference>
<evidence type="ECO:0000256" key="6">
    <source>
        <dbReference type="ARBA" id="ARBA00022705"/>
    </source>
</evidence>
<evidence type="ECO:0000256" key="3">
    <source>
        <dbReference type="ARBA" id="ARBA00008545"/>
    </source>
</evidence>
<dbReference type="GO" id="GO:0016779">
    <property type="term" value="F:nucleotidyltransferase activity"/>
    <property type="evidence" value="ECO:0007669"/>
    <property type="project" value="UniProtKB-KW"/>
</dbReference>
<evidence type="ECO:0000256" key="8">
    <source>
        <dbReference type="ARBA" id="ARBA00022723"/>
    </source>
</evidence>
<keyword evidence="8" id="KW-0479">Metal-binding</keyword>
<evidence type="ECO:0000256" key="18">
    <source>
        <dbReference type="SAM" id="MobiDB-lite"/>
    </source>
</evidence>
<evidence type="ECO:0000256" key="17">
    <source>
        <dbReference type="ARBA" id="ARBA00049360"/>
    </source>
</evidence>
<evidence type="ECO:0000256" key="11">
    <source>
        <dbReference type="ARBA" id="ARBA00022801"/>
    </source>
</evidence>
<evidence type="ECO:0000256" key="7">
    <source>
        <dbReference type="ARBA" id="ARBA00022722"/>
    </source>
</evidence>
<evidence type="ECO:0000256" key="13">
    <source>
        <dbReference type="ARBA" id="ARBA00023125"/>
    </source>
</evidence>
<name>A0AAU8H575_9VIRU</name>
<dbReference type="InterPro" id="IPR000605">
    <property type="entry name" value="Helicase_SF3_ssDNA/RNA_vir"/>
</dbReference>
<dbReference type="Pfam" id="PF00910">
    <property type="entry name" value="RNA_helicase"/>
    <property type="match status" value="1"/>
</dbReference>
<dbReference type="GO" id="GO:0016787">
    <property type="term" value="F:hydrolase activity"/>
    <property type="evidence" value="ECO:0007669"/>
    <property type="project" value="UniProtKB-KW"/>
</dbReference>
<keyword evidence="10" id="KW-0255">Endonuclease</keyword>
<dbReference type="InterPro" id="IPR049912">
    <property type="entry name" value="CRESS_DNA_REP"/>
</dbReference>
<keyword evidence="12" id="KW-0190">Covalent protein-DNA linkage</keyword>
<feature type="domain" description="Helicase superfamily 3 single-stranded DNA/RNA virus" evidence="20">
    <location>
        <begin position="178"/>
        <end position="229"/>
    </location>
</feature>
<dbReference type="GO" id="GO:0000166">
    <property type="term" value="F:nucleotide binding"/>
    <property type="evidence" value="ECO:0007669"/>
    <property type="project" value="UniProtKB-KW"/>
</dbReference>
<evidence type="ECO:0000256" key="12">
    <source>
        <dbReference type="ARBA" id="ARBA00023124"/>
    </source>
</evidence>
<evidence type="ECO:0000256" key="9">
    <source>
        <dbReference type="ARBA" id="ARBA00022741"/>
    </source>
</evidence>
<evidence type="ECO:0000256" key="16">
    <source>
        <dbReference type="ARBA" id="ARBA00032243"/>
    </source>
</evidence>
<evidence type="ECO:0000313" key="21">
    <source>
        <dbReference type="EMBL" id="XCH56249.1"/>
    </source>
</evidence>
<evidence type="ECO:0000256" key="10">
    <source>
        <dbReference type="ARBA" id="ARBA00022759"/>
    </source>
</evidence>
<protein>
    <recommendedName>
        <fullName evidence="15">ATP-dependent helicase Rep</fullName>
    </recommendedName>
    <alternativeName>
        <fullName evidence="16">RepP</fullName>
    </alternativeName>
</protein>
<dbReference type="GO" id="GO:0003724">
    <property type="term" value="F:RNA helicase activity"/>
    <property type="evidence" value="ECO:0007669"/>
    <property type="project" value="InterPro"/>
</dbReference>
<feature type="region of interest" description="Disordered" evidence="18">
    <location>
        <begin position="308"/>
        <end position="363"/>
    </location>
</feature>
<comment type="subcellular location">
    <subcellularLocation>
        <location evidence="2">Host nucleus</location>
    </subcellularLocation>
</comment>
<feature type="domain" description="CRESS-DNA virus Rep endonuclease" evidence="19">
    <location>
        <begin position="15"/>
        <end position="114"/>
    </location>
</feature>
<evidence type="ECO:0000256" key="15">
    <source>
        <dbReference type="ARBA" id="ARBA00030754"/>
    </source>
</evidence>
<dbReference type="EMBL" id="PP728731">
    <property type="protein sequence ID" value="XCH56249.1"/>
    <property type="molecule type" value="Genomic_DNA"/>
</dbReference>
<keyword evidence="13" id="KW-0238">DNA-binding</keyword>
<evidence type="ECO:0000256" key="4">
    <source>
        <dbReference type="ARBA" id="ARBA00022679"/>
    </source>
</evidence>
<evidence type="ECO:0000256" key="14">
    <source>
        <dbReference type="ARBA" id="ARBA00023268"/>
    </source>
</evidence>
<keyword evidence="9" id="KW-0547">Nucleotide-binding</keyword>
<dbReference type="SUPFAM" id="SSF52540">
    <property type="entry name" value="P-loop containing nucleoside triphosphate hydrolases"/>
    <property type="match status" value="1"/>
</dbReference>
<evidence type="ECO:0000256" key="5">
    <source>
        <dbReference type="ARBA" id="ARBA00022695"/>
    </source>
</evidence>
<accession>A0AAU8H575</accession>